<keyword evidence="5" id="KW-0472">Membrane</keyword>
<dbReference type="InterPro" id="IPR057336">
    <property type="entry name" value="GerAC_N"/>
</dbReference>
<evidence type="ECO:0000256" key="1">
    <source>
        <dbReference type="ARBA" id="ARBA00004635"/>
    </source>
</evidence>
<dbReference type="InterPro" id="IPR008844">
    <property type="entry name" value="Spore_GerAC-like"/>
</dbReference>
<feature type="signal peptide" evidence="8">
    <location>
        <begin position="1"/>
        <end position="20"/>
    </location>
</feature>
<sequence length="370" mass="41623">MRKYSKLWACSILLSLLLTGCGDVKQINRITFVTCIGIEPSPKGVLIHALSAIPGKYAALAPSGGSLTGKEAPDFILTAEGANISDALYKLKRKSARDIQFGHTKIVLFSSELAKKGLEDQLDFLMRRSEIQNIAWVAVTNKSPEQILRTRVAVPESVSDWMVDMFSTAGSDTFEVLPIYLYQFYTYIREPGFSPYAMVIDTSDDSTSLQITEAAVFRNDKLAGTIPASDVKYLSMLNNRKLASTTLSMKDEKVSFSMLNYKSRIGWKDDHFEVRLDLKLDLDQAPHLNMETLPDLKETQEKLSHQIEEELRSFIARLQKLRSDPAGFGEAYRLANGGALDKEQWQSELFPEQNVKVQVHTQIQRRGMIK</sequence>
<feature type="chain" id="PRO_5046361482" evidence="8">
    <location>
        <begin position="21"/>
        <end position="370"/>
    </location>
</feature>
<dbReference type="InterPro" id="IPR046953">
    <property type="entry name" value="Spore_GerAC-like_C"/>
</dbReference>
<evidence type="ECO:0000256" key="8">
    <source>
        <dbReference type="SAM" id="SignalP"/>
    </source>
</evidence>
<keyword evidence="6" id="KW-0564">Palmitate</keyword>
<evidence type="ECO:0000256" key="6">
    <source>
        <dbReference type="ARBA" id="ARBA00023139"/>
    </source>
</evidence>
<dbReference type="Pfam" id="PF25198">
    <property type="entry name" value="Spore_GerAC_N"/>
    <property type="match status" value="1"/>
</dbReference>
<reference evidence="12" key="1">
    <citation type="journal article" date="2019" name="Int. J. Syst. Evol. Microbiol.">
        <title>The Global Catalogue of Microorganisms (GCM) 10K type strain sequencing project: providing services to taxonomists for standard genome sequencing and annotation.</title>
        <authorList>
            <consortium name="The Broad Institute Genomics Platform"/>
            <consortium name="The Broad Institute Genome Sequencing Center for Infectious Disease"/>
            <person name="Wu L."/>
            <person name="Ma J."/>
        </authorList>
    </citation>
    <scope>NUCLEOTIDE SEQUENCE [LARGE SCALE GENOMIC DNA]</scope>
    <source>
        <strain evidence="12">CCUG 53270</strain>
    </source>
</reference>
<keyword evidence="3" id="KW-0309">Germination</keyword>
<evidence type="ECO:0000259" key="9">
    <source>
        <dbReference type="Pfam" id="PF05504"/>
    </source>
</evidence>
<dbReference type="Proteomes" id="UP001597180">
    <property type="component" value="Unassembled WGS sequence"/>
</dbReference>
<gene>
    <name evidence="11" type="ORF">ACFQ4B_26605</name>
</gene>
<comment type="similarity">
    <text evidence="2">Belongs to the GerABKC lipoprotein family.</text>
</comment>
<feature type="domain" description="Spore germination protein N-terminal" evidence="10">
    <location>
        <begin position="23"/>
        <end position="201"/>
    </location>
</feature>
<accession>A0ABW3US06</accession>
<evidence type="ECO:0000313" key="12">
    <source>
        <dbReference type="Proteomes" id="UP001597180"/>
    </source>
</evidence>
<proteinExistence type="inferred from homology"/>
<evidence type="ECO:0000256" key="7">
    <source>
        <dbReference type="ARBA" id="ARBA00023288"/>
    </source>
</evidence>
<evidence type="ECO:0000313" key="11">
    <source>
        <dbReference type="EMBL" id="MFD1223698.1"/>
    </source>
</evidence>
<comment type="subcellular location">
    <subcellularLocation>
        <location evidence="1">Membrane</location>
        <topology evidence="1">Lipid-anchor</topology>
    </subcellularLocation>
</comment>
<dbReference type="EMBL" id="JBHTLU010000036">
    <property type="protein sequence ID" value="MFD1223698.1"/>
    <property type="molecule type" value="Genomic_DNA"/>
</dbReference>
<dbReference type="Pfam" id="PF05504">
    <property type="entry name" value="Spore_GerAC"/>
    <property type="match status" value="1"/>
</dbReference>
<protein>
    <submittedName>
        <fullName evidence="11">Ger(X)C family spore germination protein</fullName>
    </submittedName>
</protein>
<dbReference type="PANTHER" id="PTHR35789:SF1">
    <property type="entry name" value="SPORE GERMINATION PROTEIN B3"/>
    <property type="match status" value="1"/>
</dbReference>
<evidence type="ECO:0000256" key="2">
    <source>
        <dbReference type="ARBA" id="ARBA00007886"/>
    </source>
</evidence>
<evidence type="ECO:0000256" key="3">
    <source>
        <dbReference type="ARBA" id="ARBA00022544"/>
    </source>
</evidence>
<comment type="caution">
    <text evidence="11">The sequence shown here is derived from an EMBL/GenBank/DDBJ whole genome shotgun (WGS) entry which is preliminary data.</text>
</comment>
<dbReference type="NCBIfam" id="TIGR02887">
    <property type="entry name" value="spore_ger_x_C"/>
    <property type="match status" value="1"/>
</dbReference>
<keyword evidence="4 8" id="KW-0732">Signal</keyword>
<feature type="domain" description="Spore germination GerAC-like C-terminal" evidence="9">
    <location>
        <begin position="213"/>
        <end position="367"/>
    </location>
</feature>
<organism evidence="11 12">
    <name type="scientific">Paenibacillus vulneris</name>
    <dbReference type="NCBI Taxonomy" id="1133364"/>
    <lineage>
        <taxon>Bacteria</taxon>
        <taxon>Bacillati</taxon>
        <taxon>Bacillota</taxon>
        <taxon>Bacilli</taxon>
        <taxon>Bacillales</taxon>
        <taxon>Paenibacillaceae</taxon>
        <taxon>Paenibacillus</taxon>
    </lineage>
</organism>
<keyword evidence="12" id="KW-1185">Reference proteome</keyword>
<evidence type="ECO:0000259" key="10">
    <source>
        <dbReference type="Pfam" id="PF25198"/>
    </source>
</evidence>
<dbReference type="PANTHER" id="PTHR35789">
    <property type="entry name" value="SPORE GERMINATION PROTEIN B3"/>
    <property type="match status" value="1"/>
</dbReference>
<dbReference type="Gene3D" id="3.30.300.210">
    <property type="entry name" value="Nutrient germinant receptor protein C, domain 3"/>
    <property type="match status" value="1"/>
</dbReference>
<name>A0ABW3US06_9BACL</name>
<evidence type="ECO:0000256" key="4">
    <source>
        <dbReference type="ARBA" id="ARBA00022729"/>
    </source>
</evidence>
<dbReference type="RefSeq" id="WP_345587870.1">
    <property type="nucleotide sequence ID" value="NZ_BAABJG010000014.1"/>
</dbReference>
<evidence type="ECO:0000256" key="5">
    <source>
        <dbReference type="ARBA" id="ARBA00023136"/>
    </source>
</evidence>
<dbReference type="InterPro" id="IPR038501">
    <property type="entry name" value="Spore_GerAC_C_sf"/>
</dbReference>
<keyword evidence="7" id="KW-0449">Lipoprotein</keyword>
<dbReference type="PROSITE" id="PS51257">
    <property type="entry name" value="PROKAR_LIPOPROTEIN"/>
    <property type="match status" value="1"/>
</dbReference>